<evidence type="ECO:0000256" key="2">
    <source>
        <dbReference type="ARBA" id="ARBA00010401"/>
    </source>
</evidence>
<protein>
    <recommendedName>
        <fullName evidence="3">UDP-N-acetylglucosamine diphosphorylase</fullName>
        <ecNumber evidence="3">2.7.7.23</ecNumber>
    </recommendedName>
</protein>
<dbReference type="RefSeq" id="XP_032802725.1">
    <property type="nucleotide sequence ID" value="XM_032946834.1"/>
</dbReference>
<feature type="compositionally biased region" description="Basic and acidic residues" evidence="7">
    <location>
        <begin position="40"/>
        <end position="49"/>
    </location>
</feature>
<dbReference type="GO" id="GO:0003977">
    <property type="term" value="F:UDP-N-acetylglucosamine diphosphorylase activity"/>
    <property type="evidence" value="ECO:0007669"/>
    <property type="project" value="UniProtKB-EC"/>
</dbReference>
<feature type="region of interest" description="Disordered" evidence="7">
    <location>
        <begin position="37"/>
        <end position="66"/>
    </location>
</feature>
<accession>A0AAJ7SQ20</accession>
<evidence type="ECO:0000256" key="5">
    <source>
        <dbReference type="ARBA" id="ARBA00022695"/>
    </source>
</evidence>
<proteinExistence type="inferred from homology"/>
<dbReference type="InterPro" id="IPR039741">
    <property type="entry name" value="UDP-sugar_pyrophosphorylase"/>
</dbReference>
<evidence type="ECO:0000256" key="4">
    <source>
        <dbReference type="ARBA" id="ARBA00022679"/>
    </source>
</evidence>
<evidence type="ECO:0000256" key="3">
    <source>
        <dbReference type="ARBA" id="ARBA00012457"/>
    </source>
</evidence>
<comment type="similarity">
    <text evidence="2">Belongs to the UDPGP type 1 family.</text>
</comment>
<dbReference type="PANTHER" id="PTHR11952">
    <property type="entry name" value="UDP- GLUCOSE PYROPHOSPHORYLASE"/>
    <property type="match status" value="1"/>
</dbReference>
<keyword evidence="5" id="KW-0548">Nucleotidyltransferase</keyword>
<dbReference type="FunFam" id="3.90.550.10:FF:000075">
    <property type="entry name" value="Probable UDP-N-acetylglucosamine pyrophosphorylase"/>
    <property type="match status" value="1"/>
</dbReference>
<evidence type="ECO:0000256" key="7">
    <source>
        <dbReference type="SAM" id="MobiDB-lite"/>
    </source>
</evidence>
<dbReference type="GO" id="GO:0006048">
    <property type="term" value="P:UDP-N-acetylglucosamine biosynthetic process"/>
    <property type="evidence" value="ECO:0007669"/>
    <property type="project" value="TreeGrafter"/>
</dbReference>
<evidence type="ECO:0000313" key="9">
    <source>
        <dbReference type="RefSeq" id="XP_032802725.1"/>
    </source>
</evidence>
<dbReference type="AlphaFoldDB" id="A0AAJ7SQ20"/>
<gene>
    <name evidence="9" type="primary">LOC116939003</name>
</gene>
<dbReference type="InterPro" id="IPR002618">
    <property type="entry name" value="UDPGP_fam"/>
</dbReference>
<evidence type="ECO:0000256" key="1">
    <source>
        <dbReference type="ARBA" id="ARBA00005208"/>
    </source>
</evidence>
<dbReference type="Pfam" id="PF01704">
    <property type="entry name" value="UDPGP"/>
    <property type="match status" value="1"/>
</dbReference>
<sequence>MSANVDEQRARYEAAGQGHVFRFWEQLSQGQRDTLLSQLKDTDPEEVGRSYRAMQRGQPEAPEDVKPVPEDAFGSMARSPASLLSQWEKQGLEQIAEGRMAVLLLAGGQGTRLGMSCPKGMVSVGLPSGKSLFQLQAERIRALQRLAGTAKPVPWYIVTSAHTHAPTEAFFREQAWFGLDPDSVRFFQQGQLPALTASGKIILQDKGLIAMAPNGNGGVYRALSSSGALADMQARGVRHVHAYCVDNVLVRVGDPAFLGFCIHKNADCGAEVVEKVDPTEPVGVVCRVGDHYRVLEYSEISSELASRRGSNGRLEFSAASICNHYFSVDFLEEVVRKYEPQMLYHVAHKKVGYVDDEGRPVAPDKPNGIKMEKFIFDVFPFSKNFAVFEVLREDAFSPLKNADKPGQVDCPSTARKAVYSLHAHWVEKAGGHVSSGSGGVVCEISPLVSYAGEALQEHVKGKTFPSPFVLD</sequence>
<evidence type="ECO:0000256" key="6">
    <source>
        <dbReference type="ARBA" id="ARBA00048493"/>
    </source>
</evidence>
<dbReference type="KEGG" id="pmrn:116939003"/>
<dbReference type="SUPFAM" id="SSF53448">
    <property type="entry name" value="Nucleotide-diphospho-sugar transferases"/>
    <property type="match status" value="1"/>
</dbReference>
<name>A0AAJ7SQ20_PETMA</name>
<keyword evidence="4" id="KW-0808">Transferase</keyword>
<reference evidence="9" key="1">
    <citation type="submission" date="2025-08" db="UniProtKB">
        <authorList>
            <consortium name="RefSeq"/>
        </authorList>
    </citation>
    <scope>IDENTIFICATION</scope>
    <source>
        <tissue evidence="9">Sperm</tissue>
    </source>
</reference>
<keyword evidence="8" id="KW-1185">Reference proteome</keyword>
<evidence type="ECO:0000313" key="8">
    <source>
        <dbReference type="Proteomes" id="UP001318040"/>
    </source>
</evidence>
<dbReference type="Gene3D" id="3.90.550.10">
    <property type="entry name" value="Spore Coat Polysaccharide Biosynthesis Protein SpsA, Chain A"/>
    <property type="match status" value="1"/>
</dbReference>
<comment type="catalytic activity">
    <reaction evidence="6">
        <text>N-acetyl-alpha-D-glucosamine 1-phosphate + UTP + H(+) = UDP-N-acetyl-alpha-D-glucosamine + diphosphate</text>
        <dbReference type="Rhea" id="RHEA:13509"/>
        <dbReference type="ChEBI" id="CHEBI:15378"/>
        <dbReference type="ChEBI" id="CHEBI:33019"/>
        <dbReference type="ChEBI" id="CHEBI:46398"/>
        <dbReference type="ChEBI" id="CHEBI:57705"/>
        <dbReference type="ChEBI" id="CHEBI:57776"/>
        <dbReference type="EC" id="2.7.7.23"/>
    </reaction>
</comment>
<comment type="pathway">
    <text evidence="1">Nucleotide-sugar biosynthesis; UDP-N-acetyl-alpha-D-glucosamine biosynthesis; UDP-N-acetyl-alpha-D-glucosamine from N-acetyl-alpha-D-glucosamine 1-phosphate: step 1/1.</text>
</comment>
<dbReference type="PANTHER" id="PTHR11952:SF2">
    <property type="entry name" value="LD24639P"/>
    <property type="match status" value="1"/>
</dbReference>
<dbReference type="Proteomes" id="UP001318040">
    <property type="component" value="Chromosome 5"/>
</dbReference>
<dbReference type="CDD" id="cd04193">
    <property type="entry name" value="UDPGlcNAc_PPase"/>
    <property type="match status" value="1"/>
</dbReference>
<organism evidence="8 9">
    <name type="scientific">Petromyzon marinus</name>
    <name type="common">Sea lamprey</name>
    <dbReference type="NCBI Taxonomy" id="7757"/>
    <lineage>
        <taxon>Eukaryota</taxon>
        <taxon>Metazoa</taxon>
        <taxon>Chordata</taxon>
        <taxon>Craniata</taxon>
        <taxon>Vertebrata</taxon>
        <taxon>Cyclostomata</taxon>
        <taxon>Hyperoartia</taxon>
        <taxon>Petromyzontiformes</taxon>
        <taxon>Petromyzontidae</taxon>
        <taxon>Petromyzon</taxon>
    </lineage>
</organism>
<dbReference type="InterPro" id="IPR029044">
    <property type="entry name" value="Nucleotide-diphossugar_trans"/>
</dbReference>
<dbReference type="EC" id="2.7.7.23" evidence="3"/>